<feature type="region of interest" description="Disordered" evidence="1">
    <location>
        <begin position="176"/>
        <end position="264"/>
    </location>
</feature>
<name>A0A4Q1BTB4_TREME</name>
<sequence>MPYISTEALAGATLLLVLVFGYQYIPKASSDSAVASKSKKKQKKKNRPVDHGEISDTSMMASQSDTSRAKASEADLPSHTSTTSKQKSKARASSQSPAQTGTTQPLSFASVAASHAGPSRPKTLAERIAPKPVKTKVDDMLAPEDRPIPHARVMRIQDPSLLSSSPVQAIAQKVDKFSDDYDSSSSEAEATKTEEDDGWDVVPARPKKPISLSLSQTVATQPTSRPLPVATKVQKKNAKKAEAKKAAKLAEEEERRQRLGAHKRVLEREKINEIYTHKTAIKKGQTGNNGTRATLDTNGSLIWD</sequence>
<feature type="compositionally biased region" description="Basic and acidic residues" evidence="1">
    <location>
        <begin position="239"/>
        <end position="257"/>
    </location>
</feature>
<gene>
    <name evidence="2" type="ORF">M231_01380</name>
</gene>
<dbReference type="AlphaFoldDB" id="A0A4Q1BTB4"/>
<evidence type="ECO:0000256" key="1">
    <source>
        <dbReference type="SAM" id="MobiDB-lite"/>
    </source>
</evidence>
<proteinExistence type="predicted"/>
<organism evidence="2 3">
    <name type="scientific">Tremella mesenterica</name>
    <name type="common">Jelly fungus</name>
    <dbReference type="NCBI Taxonomy" id="5217"/>
    <lineage>
        <taxon>Eukaryota</taxon>
        <taxon>Fungi</taxon>
        <taxon>Dikarya</taxon>
        <taxon>Basidiomycota</taxon>
        <taxon>Agaricomycotina</taxon>
        <taxon>Tremellomycetes</taxon>
        <taxon>Tremellales</taxon>
        <taxon>Tremellaceae</taxon>
        <taxon>Tremella</taxon>
    </lineage>
</organism>
<feature type="region of interest" description="Disordered" evidence="1">
    <location>
        <begin position="283"/>
        <end position="304"/>
    </location>
</feature>
<feature type="compositionally biased region" description="Polar residues" evidence="1">
    <location>
        <begin position="285"/>
        <end position="304"/>
    </location>
</feature>
<dbReference type="EMBL" id="SDIL01000010">
    <property type="protein sequence ID" value="RXK41230.1"/>
    <property type="molecule type" value="Genomic_DNA"/>
</dbReference>
<feature type="compositionally biased region" description="Low complexity" evidence="1">
    <location>
        <begin position="78"/>
        <end position="99"/>
    </location>
</feature>
<accession>A0A4Q1BTB4</accession>
<evidence type="ECO:0000313" key="3">
    <source>
        <dbReference type="Proteomes" id="UP000289152"/>
    </source>
</evidence>
<keyword evidence="3" id="KW-1185">Reference proteome</keyword>
<evidence type="ECO:0000313" key="2">
    <source>
        <dbReference type="EMBL" id="RXK41230.1"/>
    </source>
</evidence>
<feature type="compositionally biased region" description="Basic and acidic residues" evidence="1">
    <location>
        <begin position="123"/>
        <end position="148"/>
    </location>
</feature>
<comment type="caution">
    <text evidence="2">The sequence shown here is derived from an EMBL/GenBank/DDBJ whole genome shotgun (WGS) entry which is preliminary data.</text>
</comment>
<reference evidence="2 3" key="1">
    <citation type="submission" date="2016-06" db="EMBL/GenBank/DDBJ databases">
        <title>Evolution of pathogenesis and genome organization in the Tremellales.</title>
        <authorList>
            <person name="Cuomo C."/>
            <person name="Litvintseva A."/>
            <person name="Heitman J."/>
            <person name="Chen Y."/>
            <person name="Sun S."/>
            <person name="Springer D."/>
            <person name="Dromer F."/>
            <person name="Young S."/>
            <person name="Zeng Q."/>
            <person name="Chapman S."/>
            <person name="Gujja S."/>
            <person name="Saif S."/>
            <person name="Birren B."/>
        </authorList>
    </citation>
    <scope>NUCLEOTIDE SEQUENCE [LARGE SCALE GENOMIC DNA]</scope>
    <source>
        <strain evidence="2 3">ATCC 28783</strain>
    </source>
</reference>
<feature type="compositionally biased region" description="Polar residues" evidence="1">
    <location>
        <begin position="55"/>
        <end position="66"/>
    </location>
</feature>
<feature type="compositionally biased region" description="Polar residues" evidence="1">
    <location>
        <begin position="212"/>
        <end position="224"/>
    </location>
</feature>
<dbReference type="Proteomes" id="UP000289152">
    <property type="component" value="Unassembled WGS sequence"/>
</dbReference>
<dbReference type="InParanoid" id="A0A4Q1BTB4"/>
<feature type="compositionally biased region" description="Basic residues" evidence="1">
    <location>
        <begin position="37"/>
        <end position="46"/>
    </location>
</feature>
<dbReference type="OrthoDB" id="2564465at2759"/>
<protein>
    <submittedName>
        <fullName evidence="2">Uncharacterized protein</fullName>
    </submittedName>
</protein>
<dbReference type="VEuPathDB" id="FungiDB:TREMEDRAFT_62603"/>
<feature type="region of interest" description="Disordered" evidence="1">
    <location>
        <begin position="29"/>
        <end position="150"/>
    </location>
</feature>